<protein>
    <submittedName>
        <fullName evidence="2">Helix-turn-helix</fullName>
    </submittedName>
</protein>
<dbReference type="PROSITE" id="PS50943">
    <property type="entry name" value="HTH_CROC1"/>
    <property type="match status" value="1"/>
</dbReference>
<dbReference type="Proteomes" id="UP000192903">
    <property type="component" value="Unassembled WGS sequence"/>
</dbReference>
<evidence type="ECO:0000313" key="3">
    <source>
        <dbReference type="Proteomes" id="UP000192903"/>
    </source>
</evidence>
<reference evidence="3" key="1">
    <citation type="submission" date="2017-04" db="EMBL/GenBank/DDBJ databases">
        <authorList>
            <person name="Varghese N."/>
            <person name="Submissions S."/>
        </authorList>
    </citation>
    <scope>NUCLEOTIDE SEQUENCE [LARGE SCALE GENOMIC DNA]</scope>
    <source>
        <strain evidence="3">B4P</strain>
    </source>
</reference>
<dbReference type="EMBL" id="FXAF01000006">
    <property type="protein sequence ID" value="SMF44138.1"/>
    <property type="molecule type" value="Genomic_DNA"/>
</dbReference>
<dbReference type="SUPFAM" id="SSF47413">
    <property type="entry name" value="lambda repressor-like DNA-binding domains"/>
    <property type="match status" value="1"/>
</dbReference>
<organism evidence="2 3">
    <name type="scientific">Xaviernesmea oryzae</name>
    <dbReference type="NCBI Taxonomy" id="464029"/>
    <lineage>
        <taxon>Bacteria</taxon>
        <taxon>Pseudomonadati</taxon>
        <taxon>Pseudomonadota</taxon>
        <taxon>Alphaproteobacteria</taxon>
        <taxon>Hyphomicrobiales</taxon>
        <taxon>Rhizobiaceae</taxon>
        <taxon>Rhizobium/Agrobacterium group</taxon>
        <taxon>Xaviernesmea</taxon>
    </lineage>
</organism>
<dbReference type="CDD" id="cd00093">
    <property type="entry name" value="HTH_XRE"/>
    <property type="match status" value="1"/>
</dbReference>
<sequence length="81" mass="8470">MTISINNFASANGTKLSLQNIAAAVAEARRAVGYSIEELAVTTGLVNDEIVRIENGTDADPAKLKRIAAALQVPVSTFLPS</sequence>
<dbReference type="RefSeq" id="WP_085423369.1">
    <property type="nucleotide sequence ID" value="NZ_FXAF01000006.1"/>
</dbReference>
<dbReference type="OrthoDB" id="8116852at2"/>
<gene>
    <name evidence="2" type="ORF">SAMN02982989_2173</name>
</gene>
<dbReference type="Pfam" id="PF01381">
    <property type="entry name" value="HTH_3"/>
    <property type="match status" value="1"/>
</dbReference>
<accession>A0A1X7F1X9</accession>
<dbReference type="AlphaFoldDB" id="A0A1X7F1X9"/>
<evidence type="ECO:0000313" key="2">
    <source>
        <dbReference type="EMBL" id="SMF44138.1"/>
    </source>
</evidence>
<dbReference type="InterPro" id="IPR001387">
    <property type="entry name" value="Cro/C1-type_HTH"/>
</dbReference>
<dbReference type="InterPro" id="IPR010982">
    <property type="entry name" value="Lambda_DNA-bd_dom_sf"/>
</dbReference>
<dbReference type="GO" id="GO:0003677">
    <property type="term" value="F:DNA binding"/>
    <property type="evidence" value="ECO:0007669"/>
    <property type="project" value="InterPro"/>
</dbReference>
<keyword evidence="3" id="KW-1185">Reference proteome</keyword>
<dbReference type="Gene3D" id="1.10.260.40">
    <property type="entry name" value="lambda repressor-like DNA-binding domains"/>
    <property type="match status" value="1"/>
</dbReference>
<feature type="domain" description="HTH cro/C1-type" evidence="1">
    <location>
        <begin position="25"/>
        <end position="78"/>
    </location>
</feature>
<evidence type="ECO:0000259" key="1">
    <source>
        <dbReference type="PROSITE" id="PS50943"/>
    </source>
</evidence>
<dbReference type="SMART" id="SM00530">
    <property type="entry name" value="HTH_XRE"/>
    <property type="match status" value="1"/>
</dbReference>
<name>A0A1X7F1X9_9HYPH</name>
<proteinExistence type="predicted"/>